<dbReference type="AlphaFoldDB" id="A0A918BXE6"/>
<feature type="transmembrane region" description="Helical" evidence="2">
    <location>
        <begin position="25"/>
        <end position="45"/>
    </location>
</feature>
<protein>
    <recommendedName>
        <fullName evidence="5">DUF58 domain-containing protein</fullName>
    </recommendedName>
</protein>
<evidence type="ECO:0000256" key="1">
    <source>
        <dbReference type="SAM" id="MobiDB-lite"/>
    </source>
</evidence>
<organism evidence="3 4">
    <name type="scientific">Deinococcus ruber</name>
    <dbReference type="NCBI Taxonomy" id="1848197"/>
    <lineage>
        <taxon>Bacteria</taxon>
        <taxon>Thermotogati</taxon>
        <taxon>Deinococcota</taxon>
        <taxon>Deinococci</taxon>
        <taxon>Deinococcales</taxon>
        <taxon>Deinococcaceae</taxon>
        <taxon>Deinococcus</taxon>
    </lineage>
</organism>
<keyword evidence="4" id="KW-1185">Reference proteome</keyword>
<reference evidence="3" key="2">
    <citation type="submission" date="2020-09" db="EMBL/GenBank/DDBJ databases">
        <authorList>
            <person name="Sun Q."/>
            <person name="Ohkuma M."/>
        </authorList>
    </citation>
    <scope>NUCLEOTIDE SEQUENCE</scope>
    <source>
        <strain evidence="3">JCM 31311</strain>
    </source>
</reference>
<feature type="compositionally biased region" description="Basic and acidic residues" evidence="1">
    <location>
        <begin position="210"/>
        <end position="230"/>
    </location>
</feature>
<feature type="region of interest" description="Disordered" evidence="1">
    <location>
        <begin position="193"/>
        <end position="230"/>
    </location>
</feature>
<dbReference type="EMBL" id="BMQL01000001">
    <property type="protein sequence ID" value="GGQ94879.1"/>
    <property type="molecule type" value="Genomic_DNA"/>
</dbReference>
<dbReference type="PANTHER" id="PTHR34351">
    <property type="entry name" value="SLR1927 PROTEIN-RELATED"/>
    <property type="match status" value="1"/>
</dbReference>
<sequence>MTQTQASPQAAPARAPRIYVLPTRFGGAFVLFALLTLIGCINYLLSLGYALTFLLLGVWVVGAVSASRVLTGLHLELTPPERAFAGGEALMEAAVHVPEGQQRTPVGVKVGGVLTWLPAEVPQTGVLRVPIRLPTPQRGEVPLPTVRFEGHDPLGLWHSTSYPENTSSGSPPPEDADAGQAGATLPPFLLVFPAPEVGAPPPPLATQRESNPDSQRRAGDEEAYGLREYRPGDAPRRMAWKQTARLGTPLTRLYDAPAASMLTLDWDDTRALEHTEARLSRLTAWVLEAERRNAAFVLRLPGVVLDVPASSGQVRRALELLAKYDLPAPPPPRSRRFGPLGRRSA</sequence>
<reference evidence="3" key="1">
    <citation type="journal article" date="2014" name="Int. J. Syst. Evol. Microbiol.">
        <title>Complete genome sequence of Corynebacterium casei LMG S-19264T (=DSM 44701T), isolated from a smear-ripened cheese.</title>
        <authorList>
            <consortium name="US DOE Joint Genome Institute (JGI-PGF)"/>
            <person name="Walter F."/>
            <person name="Albersmeier A."/>
            <person name="Kalinowski J."/>
            <person name="Ruckert C."/>
        </authorList>
    </citation>
    <scope>NUCLEOTIDE SEQUENCE</scope>
    <source>
        <strain evidence="3">JCM 31311</strain>
    </source>
</reference>
<keyword evidence="2" id="KW-1133">Transmembrane helix</keyword>
<dbReference type="PANTHER" id="PTHR34351:SF1">
    <property type="entry name" value="SLR1927 PROTEIN"/>
    <property type="match status" value="1"/>
</dbReference>
<proteinExistence type="predicted"/>
<evidence type="ECO:0008006" key="5">
    <source>
        <dbReference type="Google" id="ProtNLM"/>
    </source>
</evidence>
<name>A0A918BXE6_9DEIO</name>
<dbReference type="Proteomes" id="UP000603865">
    <property type="component" value="Unassembled WGS sequence"/>
</dbReference>
<evidence type="ECO:0000256" key="2">
    <source>
        <dbReference type="SAM" id="Phobius"/>
    </source>
</evidence>
<dbReference type="RefSeq" id="WP_189087788.1">
    <property type="nucleotide sequence ID" value="NZ_BMQL01000001.1"/>
</dbReference>
<evidence type="ECO:0000313" key="4">
    <source>
        <dbReference type="Proteomes" id="UP000603865"/>
    </source>
</evidence>
<feature type="region of interest" description="Disordered" evidence="1">
    <location>
        <begin position="154"/>
        <end position="181"/>
    </location>
</feature>
<keyword evidence="2" id="KW-0472">Membrane</keyword>
<feature type="compositionally biased region" description="Polar residues" evidence="1">
    <location>
        <begin position="158"/>
        <end position="169"/>
    </location>
</feature>
<feature type="transmembrane region" description="Helical" evidence="2">
    <location>
        <begin position="51"/>
        <end position="70"/>
    </location>
</feature>
<comment type="caution">
    <text evidence="3">The sequence shown here is derived from an EMBL/GenBank/DDBJ whole genome shotgun (WGS) entry which is preliminary data.</text>
</comment>
<keyword evidence="2" id="KW-0812">Transmembrane</keyword>
<accession>A0A918BXE6</accession>
<evidence type="ECO:0000313" key="3">
    <source>
        <dbReference type="EMBL" id="GGQ94879.1"/>
    </source>
</evidence>
<gene>
    <name evidence="3" type="ORF">GCM10008957_03910</name>
</gene>